<dbReference type="RefSeq" id="WP_317546068.1">
    <property type="nucleotide sequence ID" value="NZ_JAWLKB010000055.1"/>
</dbReference>
<sequence length="140" mass="15571">MSSPNPISTPENSVNPAPKSTRRTFTAEYRNKILDEYNQAPYGEKSAVLRREGLYQSQLREWSGARGGKRPSKAEKESAKGCNNTDAADRKEIDRLTRANARLAKQLTQTEAALEIMGKLHTLLESISESTDTPPLPKKL</sequence>
<name>A0ABU4C4X2_RHOGO</name>
<accession>A0ABU4C4X2</accession>
<proteinExistence type="predicted"/>
<organism evidence="2 3">
    <name type="scientific">Rhodococcus globerulus</name>
    <dbReference type="NCBI Taxonomy" id="33008"/>
    <lineage>
        <taxon>Bacteria</taxon>
        <taxon>Bacillati</taxon>
        <taxon>Actinomycetota</taxon>
        <taxon>Actinomycetes</taxon>
        <taxon>Mycobacteriales</taxon>
        <taxon>Nocardiaceae</taxon>
        <taxon>Rhodococcus</taxon>
    </lineage>
</organism>
<evidence type="ECO:0000313" key="2">
    <source>
        <dbReference type="EMBL" id="MDV6271547.1"/>
    </source>
</evidence>
<feature type="compositionally biased region" description="Polar residues" evidence="1">
    <location>
        <begin position="1"/>
        <end position="15"/>
    </location>
</feature>
<protein>
    <recommendedName>
        <fullName evidence="4">Transposase</fullName>
    </recommendedName>
</protein>
<evidence type="ECO:0008006" key="4">
    <source>
        <dbReference type="Google" id="ProtNLM"/>
    </source>
</evidence>
<gene>
    <name evidence="2" type="ORF">R3Q16_33655</name>
</gene>
<comment type="caution">
    <text evidence="2">The sequence shown here is derived from an EMBL/GenBank/DDBJ whole genome shotgun (WGS) entry which is preliminary data.</text>
</comment>
<feature type="region of interest" description="Disordered" evidence="1">
    <location>
        <begin position="60"/>
        <end position="90"/>
    </location>
</feature>
<keyword evidence="3" id="KW-1185">Reference proteome</keyword>
<evidence type="ECO:0000256" key="1">
    <source>
        <dbReference type="SAM" id="MobiDB-lite"/>
    </source>
</evidence>
<dbReference type="EMBL" id="JAWLKB010000055">
    <property type="protein sequence ID" value="MDV6271547.1"/>
    <property type="molecule type" value="Genomic_DNA"/>
</dbReference>
<evidence type="ECO:0000313" key="3">
    <source>
        <dbReference type="Proteomes" id="UP001185927"/>
    </source>
</evidence>
<reference evidence="2 3" key="1">
    <citation type="submission" date="2023-10" db="EMBL/GenBank/DDBJ databases">
        <title>Development of a sustainable strategy for remediation of hydrocarbon-contaminated territories based on the waste exchange concept.</title>
        <authorList>
            <person name="Krivoruchko A."/>
        </authorList>
    </citation>
    <scope>NUCLEOTIDE SEQUENCE [LARGE SCALE GENOMIC DNA]</scope>
    <source>
        <strain evidence="2 3">IEGM 1203</strain>
    </source>
</reference>
<feature type="region of interest" description="Disordered" evidence="1">
    <location>
        <begin position="1"/>
        <end position="25"/>
    </location>
</feature>
<dbReference type="Proteomes" id="UP001185927">
    <property type="component" value="Unassembled WGS sequence"/>
</dbReference>